<proteinExistence type="predicted"/>
<keyword evidence="3" id="KW-1185">Reference proteome</keyword>
<dbReference type="AlphaFoldDB" id="A0A146G1W6"/>
<feature type="transmembrane region" description="Helical" evidence="1">
    <location>
        <begin position="103"/>
        <end position="123"/>
    </location>
</feature>
<sequence>MTADVPPAPDAARLRREMIAERQRRSTFWRVVHILGSLKFAVILLAAIAIACAAATFTESGFNTRIAQAYIYKSPWFLFGLVLLCINLFAVTLTRWPWQQKHVGFIVTHYGIITLLAGAMIGLHTGFEGNVTLKKGAPPVNRVTTSQSVIWMESPSQDGVYLMPFDGETARLSPDRSKTFQVPETGMKVVADDFSPNMVREEKLVAAPEGTGGLGVQLHFASRMMGQSLEMPLVVQAGQADERDFFGLARVSLVPALAGEAAEIPRETQLVFAKFAPVITGAVTTGIGVRLSPDGKTVTVLAPDGTGATYAREEVVGQTFHEAGALISVERYWPDFAMLNGQPTSRSDQPNNPALLVRIAKGAETADTKPLFKAAIENGGLKYQLSRGGQVYASGQAAKGETIPLRWADWQVQVEEILPQARITSEVKPGPELPKGVQGIPGIRTHLVNADGSRGPDVWIESGEVATLTTTTSSVRFGYGLRPQSLPFMLQLVNFEVPRDEGTDTPADFRATIEFRDLTNGATKTGIARMNYPASYPGTLWANLTGINYKFSQAQWNPRDLDETTLQVLYDPGWLLKWVGSLAICIGIGIMFYWKPKKAAA</sequence>
<evidence type="ECO:0000256" key="1">
    <source>
        <dbReference type="SAM" id="Phobius"/>
    </source>
</evidence>
<evidence type="ECO:0000313" key="3">
    <source>
        <dbReference type="Proteomes" id="UP000076023"/>
    </source>
</evidence>
<feature type="transmembrane region" description="Helical" evidence="1">
    <location>
        <begin position="76"/>
        <end position="96"/>
    </location>
</feature>
<evidence type="ECO:0008006" key="4">
    <source>
        <dbReference type="Google" id="ProtNLM"/>
    </source>
</evidence>
<comment type="caution">
    <text evidence="2">The sequence shown here is derived from an EMBL/GenBank/DDBJ whole genome shotgun (WGS) entry which is preliminary data.</text>
</comment>
<dbReference type="InParanoid" id="A0A146G1W6"/>
<keyword evidence="1" id="KW-0812">Transmembrane</keyword>
<name>A0A146G1W6_TERSA</name>
<dbReference type="RefSeq" id="WP_075077533.1">
    <property type="nucleotide sequence ID" value="NZ_BDCO01000002.1"/>
</dbReference>
<dbReference type="STRING" id="690879.TSACC_234"/>
<feature type="transmembrane region" description="Helical" evidence="1">
    <location>
        <begin position="574"/>
        <end position="594"/>
    </location>
</feature>
<dbReference type="EMBL" id="BDCO01000002">
    <property type="protein sequence ID" value="GAT31640.1"/>
    <property type="molecule type" value="Genomic_DNA"/>
</dbReference>
<feature type="transmembrane region" description="Helical" evidence="1">
    <location>
        <begin position="31"/>
        <end position="56"/>
    </location>
</feature>
<keyword evidence="1" id="KW-0472">Membrane</keyword>
<reference evidence="3" key="1">
    <citation type="journal article" date="2017" name="Genome Announc.">
        <title>Draft Genome Sequence of Terrimicrobium sacchariphilum NM-5T, a Facultative Anaerobic Soil Bacterium of the Class Spartobacteria.</title>
        <authorList>
            <person name="Qiu Y.L."/>
            <person name="Tourlousse D.M."/>
            <person name="Matsuura N."/>
            <person name="Ohashi A."/>
            <person name="Sekiguchi Y."/>
        </authorList>
    </citation>
    <scope>NUCLEOTIDE SEQUENCE [LARGE SCALE GENOMIC DNA]</scope>
    <source>
        <strain evidence="3">NM-5</strain>
    </source>
</reference>
<organism evidence="2 3">
    <name type="scientific">Terrimicrobium sacchariphilum</name>
    <dbReference type="NCBI Taxonomy" id="690879"/>
    <lineage>
        <taxon>Bacteria</taxon>
        <taxon>Pseudomonadati</taxon>
        <taxon>Verrucomicrobiota</taxon>
        <taxon>Terrimicrobiia</taxon>
        <taxon>Terrimicrobiales</taxon>
        <taxon>Terrimicrobiaceae</taxon>
        <taxon>Terrimicrobium</taxon>
    </lineage>
</organism>
<accession>A0A146G1W6</accession>
<dbReference type="Proteomes" id="UP000076023">
    <property type="component" value="Unassembled WGS sequence"/>
</dbReference>
<evidence type="ECO:0000313" key="2">
    <source>
        <dbReference type="EMBL" id="GAT31640.1"/>
    </source>
</evidence>
<keyword evidence="1" id="KW-1133">Transmembrane helix</keyword>
<dbReference type="OrthoDB" id="175565at2"/>
<gene>
    <name evidence="2" type="ORF">TSACC_234</name>
</gene>
<protein>
    <recommendedName>
        <fullName evidence="4">ResB-like family protein</fullName>
    </recommendedName>
</protein>